<organism evidence="4">
    <name type="scientific">hydrothermal vent metagenome</name>
    <dbReference type="NCBI Taxonomy" id="652676"/>
    <lineage>
        <taxon>unclassified sequences</taxon>
        <taxon>metagenomes</taxon>
        <taxon>ecological metagenomes</taxon>
    </lineage>
</organism>
<dbReference type="GO" id="GO:0006412">
    <property type="term" value="P:translation"/>
    <property type="evidence" value="ECO:0007669"/>
    <property type="project" value="InterPro"/>
</dbReference>
<dbReference type="InterPro" id="IPR023036">
    <property type="entry name" value="Ribosomal_uS14_bac/plastid"/>
</dbReference>
<protein>
    <submittedName>
        <fullName evidence="4">SSU ribosomal protein S14p (S29e) @ SSU ribosomal protein S14p (S29e), zinc-independent</fullName>
    </submittedName>
</protein>
<evidence type="ECO:0000313" key="4">
    <source>
        <dbReference type="EMBL" id="VAW04011.1"/>
    </source>
</evidence>
<dbReference type="PROSITE" id="PS00527">
    <property type="entry name" value="RIBOSOMAL_S14"/>
    <property type="match status" value="1"/>
</dbReference>
<dbReference type="GO" id="GO:0003735">
    <property type="term" value="F:structural constituent of ribosome"/>
    <property type="evidence" value="ECO:0007669"/>
    <property type="project" value="InterPro"/>
</dbReference>
<dbReference type="GO" id="GO:0005737">
    <property type="term" value="C:cytoplasm"/>
    <property type="evidence" value="ECO:0007669"/>
    <property type="project" value="UniProtKB-ARBA"/>
</dbReference>
<evidence type="ECO:0000256" key="1">
    <source>
        <dbReference type="ARBA" id="ARBA00009083"/>
    </source>
</evidence>
<comment type="similarity">
    <text evidence="1">Belongs to the universal ribosomal protein uS14 family.</text>
</comment>
<name>A0A3B0SCL4_9ZZZZ</name>
<evidence type="ECO:0000256" key="2">
    <source>
        <dbReference type="ARBA" id="ARBA00022980"/>
    </source>
</evidence>
<dbReference type="NCBIfam" id="NF006477">
    <property type="entry name" value="PRK08881.1"/>
    <property type="match status" value="1"/>
</dbReference>
<keyword evidence="2 4" id="KW-0689">Ribosomal protein</keyword>
<dbReference type="Gene3D" id="1.10.287.1480">
    <property type="match status" value="1"/>
</dbReference>
<sequence>MAKTSKIVANNRRKETIERYAVRRAVLVAVIKDPEATYEEKRIAYQGIAKMPRDASATRYRNRCGQTGRPRGYFRKFGMSRNALRQLAHRGELPGVRKASW</sequence>
<dbReference type="Pfam" id="PF00253">
    <property type="entry name" value="Ribosomal_S14"/>
    <property type="match status" value="1"/>
</dbReference>
<dbReference type="EMBL" id="UOEK01000274">
    <property type="protein sequence ID" value="VAW04011.1"/>
    <property type="molecule type" value="Genomic_DNA"/>
</dbReference>
<dbReference type="HAMAP" id="MF_00537">
    <property type="entry name" value="Ribosomal_uS14_1"/>
    <property type="match status" value="1"/>
</dbReference>
<dbReference type="GO" id="GO:0015935">
    <property type="term" value="C:small ribosomal subunit"/>
    <property type="evidence" value="ECO:0007669"/>
    <property type="project" value="TreeGrafter"/>
</dbReference>
<accession>A0A3B0SCL4</accession>
<dbReference type="SUPFAM" id="SSF57716">
    <property type="entry name" value="Glucocorticoid receptor-like (DNA-binding domain)"/>
    <property type="match status" value="1"/>
</dbReference>
<gene>
    <name evidence="4" type="ORF">MNBD_ACTINO02-768</name>
</gene>
<dbReference type="PANTHER" id="PTHR19836:SF19">
    <property type="entry name" value="SMALL RIBOSOMAL SUBUNIT PROTEIN US14M"/>
    <property type="match status" value="1"/>
</dbReference>
<dbReference type="InterPro" id="IPR018271">
    <property type="entry name" value="Ribosomal_uS14_CS"/>
</dbReference>
<dbReference type="PANTHER" id="PTHR19836">
    <property type="entry name" value="30S RIBOSOMAL PROTEIN S14"/>
    <property type="match status" value="1"/>
</dbReference>
<keyword evidence="3" id="KW-0687">Ribonucleoprotein</keyword>
<dbReference type="FunFam" id="1.10.287.1480:FF:000001">
    <property type="entry name" value="30S ribosomal protein S14"/>
    <property type="match status" value="1"/>
</dbReference>
<proteinExistence type="inferred from homology"/>
<dbReference type="InterPro" id="IPR001209">
    <property type="entry name" value="Ribosomal_uS14"/>
</dbReference>
<evidence type="ECO:0000256" key="3">
    <source>
        <dbReference type="ARBA" id="ARBA00023274"/>
    </source>
</evidence>
<dbReference type="AlphaFoldDB" id="A0A3B0SCL4"/>
<reference evidence="4" key="1">
    <citation type="submission" date="2018-06" db="EMBL/GenBank/DDBJ databases">
        <authorList>
            <person name="Zhirakovskaya E."/>
        </authorList>
    </citation>
    <scope>NUCLEOTIDE SEQUENCE</scope>
</reference>